<comment type="similarity">
    <text evidence="9">Belongs to the G-protein coupled receptor 1 family.</text>
</comment>
<keyword evidence="5 9" id="KW-0297">G-protein coupled receptor</keyword>
<dbReference type="InParanoid" id="B3SC54"/>
<dbReference type="CDD" id="cd00637">
    <property type="entry name" value="7tm_classA_rhodopsin-like"/>
    <property type="match status" value="1"/>
</dbReference>
<keyword evidence="2" id="KW-1003">Cell membrane</keyword>
<dbReference type="InterPro" id="IPR017452">
    <property type="entry name" value="GPCR_Rhodpsn_7TM"/>
</dbReference>
<reference evidence="12 13" key="1">
    <citation type="journal article" date="2008" name="Nature">
        <title>The Trichoplax genome and the nature of placozoans.</title>
        <authorList>
            <person name="Srivastava M."/>
            <person name="Begovic E."/>
            <person name="Chapman J."/>
            <person name="Putnam N.H."/>
            <person name="Hellsten U."/>
            <person name="Kawashima T."/>
            <person name="Kuo A."/>
            <person name="Mitros T."/>
            <person name="Salamov A."/>
            <person name="Carpenter M.L."/>
            <person name="Signorovitch A.Y."/>
            <person name="Moreno M.A."/>
            <person name="Kamm K."/>
            <person name="Grimwood J."/>
            <person name="Schmutz J."/>
            <person name="Shapiro H."/>
            <person name="Grigoriev I.V."/>
            <person name="Buss L.W."/>
            <person name="Schierwater B."/>
            <person name="Dellaporta S.L."/>
            <person name="Rokhsar D.S."/>
        </authorList>
    </citation>
    <scope>NUCLEOTIDE SEQUENCE [LARGE SCALE GENOMIC DNA]</scope>
    <source>
        <strain evidence="12 13">Grell-BS-1999</strain>
    </source>
</reference>
<evidence type="ECO:0000256" key="8">
    <source>
        <dbReference type="ARBA" id="ARBA00023224"/>
    </source>
</evidence>
<dbReference type="GeneID" id="6759051"/>
<dbReference type="Proteomes" id="UP000009022">
    <property type="component" value="Unassembled WGS sequence"/>
</dbReference>
<evidence type="ECO:0000256" key="1">
    <source>
        <dbReference type="ARBA" id="ARBA00004651"/>
    </source>
</evidence>
<dbReference type="HOGENOM" id="CLU_1772831_0_0_1"/>
<dbReference type="PROSITE" id="PS50262">
    <property type="entry name" value="G_PROTEIN_RECEP_F1_2"/>
    <property type="match status" value="1"/>
</dbReference>
<name>B3SC54_TRIAD</name>
<dbReference type="RefSeq" id="XP_002117838.1">
    <property type="nucleotide sequence ID" value="XM_002117802.1"/>
</dbReference>
<dbReference type="GO" id="GO:0005886">
    <property type="term" value="C:plasma membrane"/>
    <property type="evidence" value="ECO:0007669"/>
    <property type="project" value="UniProtKB-SubCell"/>
</dbReference>
<evidence type="ECO:0000256" key="5">
    <source>
        <dbReference type="ARBA" id="ARBA00023040"/>
    </source>
</evidence>
<evidence type="ECO:0000256" key="7">
    <source>
        <dbReference type="ARBA" id="ARBA00023170"/>
    </source>
</evidence>
<feature type="domain" description="G-protein coupled receptors family 1 profile" evidence="11">
    <location>
        <begin position="21"/>
        <end position="147"/>
    </location>
</feature>
<dbReference type="PANTHER" id="PTHR24228">
    <property type="entry name" value="B2 BRADYKININ RECEPTOR/ANGIOTENSIN II RECEPTOR"/>
    <property type="match status" value="1"/>
</dbReference>
<dbReference type="Gene3D" id="1.20.1070.10">
    <property type="entry name" value="Rhodopsin 7-helix transmembrane proteins"/>
    <property type="match status" value="1"/>
</dbReference>
<proteinExistence type="inferred from homology"/>
<dbReference type="PANTHER" id="PTHR24228:SF59">
    <property type="entry name" value="NEUROPEPTIDE RECEPTOR 15"/>
    <property type="match status" value="1"/>
</dbReference>
<evidence type="ECO:0000256" key="2">
    <source>
        <dbReference type="ARBA" id="ARBA00022475"/>
    </source>
</evidence>
<evidence type="ECO:0000256" key="4">
    <source>
        <dbReference type="ARBA" id="ARBA00022989"/>
    </source>
</evidence>
<evidence type="ECO:0000313" key="13">
    <source>
        <dbReference type="Proteomes" id="UP000009022"/>
    </source>
</evidence>
<comment type="subcellular location">
    <subcellularLocation>
        <location evidence="1">Cell membrane</location>
        <topology evidence="1">Multi-pass membrane protein</topology>
    </subcellularLocation>
</comment>
<dbReference type="CTD" id="6759051"/>
<dbReference type="PRINTS" id="PR00237">
    <property type="entry name" value="GPCRRHODOPSN"/>
</dbReference>
<evidence type="ECO:0000256" key="6">
    <source>
        <dbReference type="ARBA" id="ARBA00023136"/>
    </source>
</evidence>
<sequence>MGTIFLDGYLTISICIIGVISNGAVAYIIITCKQFQASTYIFLCSMSIADVVALFSVALHVISMIIVENNVAYTAFLEFGCKAYGYMLQVGFTVSTHSLAIISIDRYFSICRNASLNRKYALNTNRKIKLTIIVTWSYALVSSLPNL</sequence>
<keyword evidence="8 9" id="KW-0807">Transducer</keyword>
<dbReference type="PhylomeDB" id="B3SC54"/>
<evidence type="ECO:0000256" key="9">
    <source>
        <dbReference type="RuleBase" id="RU000688"/>
    </source>
</evidence>
<accession>B3SC54</accession>
<keyword evidence="13" id="KW-1185">Reference proteome</keyword>
<keyword evidence="7 9" id="KW-0675">Receptor</keyword>
<feature type="transmembrane region" description="Helical" evidence="10">
    <location>
        <begin position="40"/>
        <end position="66"/>
    </location>
</feature>
<dbReference type="PROSITE" id="PS00237">
    <property type="entry name" value="G_PROTEIN_RECEP_F1_1"/>
    <property type="match status" value="1"/>
</dbReference>
<dbReference type="OrthoDB" id="5969463at2759"/>
<evidence type="ECO:0000256" key="10">
    <source>
        <dbReference type="SAM" id="Phobius"/>
    </source>
</evidence>
<dbReference type="AlphaFoldDB" id="B3SC54"/>
<feature type="transmembrane region" description="Helical" evidence="10">
    <location>
        <begin position="86"/>
        <end position="108"/>
    </location>
</feature>
<feature type="non-terminal residue" evidence="12">
    <location>
        <position position="147"/>
    </location>
</feature>
<keyword evidence="3 9" id="KW-0812">Transmembrane</keyword>
<dbReference type="SUPFAM" id="SSF81321">
    <property type="entry name" value="Family A G protein-coupled receptor-like"/>
    <property type="match status" value="1"/>
</dbReference>
<organism evidence="12 13">
    <name type="scientific">Trichoplax adhaerens</name>
    <name type="common">Trichoplax reptans</name>
    <dbReference type="NCBI Taxonomy" id="10228"/>
    <lineage>
        <taxon>Eukaryota</taxon>
        <taxon>Metazoa</taxon>
        <taxon>Placozoa</taxon>
        <taxon>Uniplacotomia</taxon>
        <taxon>Trichoplacea</taxon>
        <taxon>Trichoplacidae</taxon>
        <taxon>Trichoplax</taxon>
    </lineage>
</organism>
<evidence type="ECO:0000259" key="11">
    <source>
        <dbReference type="PROSITE" id="PS50262"/>
    </source>
</evidence>
<evidence type="ECO:0000256" key="3">
    <source>
        <dbReference type="ARBA" id="ARBA00022692"/>
    </source>
</evidence>
<keyword evidence="6 10" id="KW-0472">Membrane</keyword>
<keyword evidence="4 10" id="KW-1133">Transmembrane helix</keyword>
<dbReference type="EMBL" id="DS985268">
    <property type="protein sequence ID" value="EDV19681.1"/>
    <property type="molecule type" value="Genomic_DNA"/>
</dbReference>
<protein>
    <recommendedName>
        <fullName evidence="11">G-protein coupled receptors family 1 profile domain-containing protein</fullName>
    </recommendedName>
</protein>
<dbReference type="GO" id="GO:0004930">
    <property type="term" value="F:G protein-coupled receptor activity"/>
    <property type="evidence" value="ECO:0007669"/>
    <property type="project" value="UniProtKB-KW"/>
</dbReference>
<feature type="transmembrane region" description="Helical" evidence="10">
    <location>
        <begin position="6"/>
        <end position="28"/>
    </location>
</feature>
<gene>
    <name evidence="12" type="ORF">TRIADDRAFT_33142</name>
</gene>
<evidence type="ECO:0000313" key="12">
    <source>
        <dbReference type="EMBL" id="EDV19681.1"/>
    </source>
</evidence>
<dbReference type="InterPro" id="IPR000276">
    <property type="entry name" value="GPCR_Rhodpsn"/>
</dbReference>
<dbReference type="KEGG" id="tad:TRIADDRAFT_33142"/>
<dbReference type="Pfam" id="PF00001">
    <property type="entry name" value="7tm_1"/>
    <property type="match status" value="1"/>
</dbReference>